<dbReference type="Pfam" id="PF02878">
    <property type="entry name" value="PGM_PMM_I"/>
    <property type="match status" value="1"/>
</dbReference>
<feature type="domain" description="Alpha-D-phosphohexomutase alpha/beta/alpha" evidence="10">
    <location>
        <begin position="175"/>
        <end position="271"/>
    </location>
</feature>
<dbReference type="Proteomes" id="UP000185487">
    <property type="component" value="Chromosome"/>
</dbReference>
<proteinExistence type="inferred from homology"/>
<dbReference type="InterPro" id="IPR036900">
    <property type="entry name" value="A-D-PHexomutase_C_sf"/>
</dbReference>
<comment type="cofactor">
    <cofactor evidence="1">
        <name>Mg(2+)</name>
        <dbReference type="ChEBI" id="CHEBI:18420"/>
    </cofactor>
</comment>
<dbReference type="PANTHER" id="PTHR42946:SF1">
    <property type="entry name" value="PHOSPHOGLUCOMUTASE (ALPHA-D-GLUCOSE-1,6-BISPHOSPHATE-DEPENDENT)"/>
    <property type="match status" value="1"/>
</dbReference>
<keyword evidence="3" id="KW-0597">Phosphoprotein</keyword>
<reference evidence="12 14" key="1">
    <citation type="submission" date="2016-04" db="EMBL/GenBank/DDBJ databases">
        <title>Complete genome sequencing and analysis of CBMB27, Methylobacterium phyllosphaerae isolated from leaf tissues of rice (Oryza sativa L.).</title>
        <authorList>
            <person name="Lee Y."/>
            <person name="Hwangbo K."/>
            <person name="Chung H."/>
            <person name="Yoo J."/>
            <person name="Kim K.Y."/>
            <person name="Sa T.M."/>
            <person name="Um Y."/>
            <person name="Madhaiyan M."/>
        </authorList>
    </citation>
    <scope>NUCLEOTIDE SEQUENCE [LARGE SCALE GENOMIC DNA]</scope>
    <source>
        <strain evidence="12 14">CBMB27</strain>
    </source>
</reference>
<dbReference type="InterPro" id="IPR016055">
    <property type="entry name" value="A-D-PHexomutase_a/b/a-I/II/III"/>
</dbReference>
<dbReference type="InterPro" id="IPR005846">
    <property type="entry name" value="A-D-PHexomutase_a/b/a-III"/>
</dbReference>
<dbReference type="InterPro" id="IPR050060">
    <property type="entry name" value="Phosphoglucosamine_mutase"/>
</dbReference>
<dbReference type="GO" id="GO:0009252">
    <property type="term" value="P:peptidoglycan biosynthetic process"/>
    <property type="evidence" value="ECO:0007669"/>
    <property type="project" value="TreeGrafter"/>
</dbReference>
<dbReference type="Pfam" id="PF02879">
    <property type="entry name" value="PGM_PMM_II"/>
    <property type="match status" value="1"/>
</dbReference>
<dbReference type="GO" id="GO:0005829">
    <property type="term" value="C:cytosol"/>
    <property type="evidence" value="ECO:0007669"/>
    <property type="project" value="TreeGrafter"/>
</dbReference>
<dbReference type="GO" id="GO:0008966">
    <property type="term" value="F:phosphoglucosamine mutase activity"/>
    <property type="evidence" value="ECO:0007669"/>
    <property type="project" value="TreeGrafter"/>
</dbReference>
<organism evidence="13 15">
    <name type="scientific">Methylobacterium phyllosphaerae</name>
    <dbReference type="NCBI Taxonomy" id="418223"/>
    <lineage>
        <taxon>Bacteria</taxon>
        <taxon>Pseudomonadati</taxon>
        <taxon>Pseudomonadota</taxon>
        <taxon>Alphaproteobacteria</taxon>
        <taxon>Hyphomicrobiales</taxon>
        <taxon>Methylobacteriaceae</taxon>
        <taxon>Methylobacterium</taxon>
    </lineage>
</organism>
<evidence type="ECO:0000259" key="10">
    <source>
        <dbReference type="Pfam" id="PF02879"/>
    </source>
</evidence>
<keyword evidence="5 7" id="KW-0460">Magnesium</keyword>
<dbReference type="InterPro" id="IPR005845">
    <property type="entry name" value="A-D-PHexomutase_a/b/a-II"/>
</dbReference>
<keyword evidence="13" id="KW-0808">Transferase</keyword>
<feature type="domain" description="Alpha-D-phosphohexomutase alpha/beta/alpha" evidence="9">
    <location>
        <begin position="25"/>
        <end position="151"/>
    </location>
</feature>
<dbReference type="Gene3D" id="3.40.120.10">
    <property type="entry name" value="Alpha-D-Glucose-1,6-Bisphosphate, subunit A, domain 3"/>
    <property type="match status" value="3"/>
</dbReference>
<dbReference type="EC" id="5.4.2.8" evidence="12"/>
<dbReference type="PROSITE" id="PS00710">
    <property type="entry name" value="PGM_PMM"/>
    <property type="match status" value="1"/>
</dbReference>
<reference evidence="13 15" key="2">
    <citation type="submission" date="2016-10" db="EMBL/GenBank/DDBJ databases">
        <authorList>
            <person name="Varghese N."/>
            <person name="Submissions S."/>
        </authorList>
    </citation>
    <scope>NUCLEOTIDE SEQUENCE [LARGE SCALE GENOMIC DNA]</scope>
    <source>
        <strain evidence="13 15">CBMB27</strain>
    </source>
</reference>
<dbReference type="GO" id="GO:0006048">
    <property type="term" value="P:UDP-N-acetylglucosamine biosynthetic process"/>
    <property type="evidence" value="ECO:0007669"/>
    <property type="project" value="TreeGrafter"/>
</dbReference>
<keyword evidence="4 7" id="KW-0479">Metal-binding</keyword>
<dbReference type="KEGG" id="mphy:MCBMB27_00818"/>
<dbReference type="Proteomes" id="UP000199140">
    <property type="component" value="Unassembled WGS sequence"/>
</dbReference>
<evidence type="ECO:0000259" key="11">
    <source>
        <dbReference type="Pfam" id="PF02880"/>
    </source>
</evidence>
<evidence type="ECO:0000256" key="6">
    <source>
        <dbReference type="ARBA" id="ARBA00023235"/>
    </source>
</evidence>
<name>A0AAE8HYI8_9HYPH</name>
<dbReference type="GO" id="GO:0000287">
    <property type="term" value="F:magnesium ion binding"/>
    <property type="evidence" value="ECO:0007669"/>
    <property type="project" value="InterPro"/>
</dbReference>
<gene>
    <name evidence="12" type="ORF">MCBMB27_00818</name>
    <name evidence="13" type="ORF">SAMN05192567_1644</name>
</gene>
<keyword evidence="14" id="KW-1185">Reference proteome</keyword>
<dbReference type="EMBL" id="FOPK01000064">
    <property type="protein sequence ID" value="SFH78562.1"/>
    <property type="molecule type" value="Genomic_DNA"/>
</dbReference>
<evidence type="ECO:0000256" key="5">
    <source>
        <dbReference type="ARBA" id="ARBA00022842"/>
    </source>
</evidence>
<dbReference type="InterPro" id="IPR016066">
    <property type="entry name" value="A-D-PHexomutase_CS"/>
</dbReference>
<dbReference type="InterPro" id="IPR005843">
    <property type="entry name" value="A-D-PHexomutase_C"/>
</dbReference>
<evidence type="ECO:0000256" key="7">
    <source>
        <dbReference type="RuleBase" id="RU004326"/>
    </source>
</evidence>
<dbReference type="Pfam" id="PF00408">
    <property type="entry name" value="PGM_PMM_IV"/>
    <property type="match status" value="1"/>
</dbReference>
<dbReference type="Gene3D" id="3.30.310.50">
    <property type="entry name" value="Alpha-D-phosphohexomutase, C-terminal domain"/>
    <property type="match status" value="1"/>
</dbReference>
<evidence type="ECO:0000256" key="1">
    <source>
        <dbReference type="ARBA" id="ARBA00001946"/>
    </source>
</evidence>
<evidence type="ECO:0000313" key="12">
    <source>
        <dbReference type="EMBL" id="APT30109.1"/>
    </source>
</evidence>
<evidence type="ECO:0000313" key="13">
    <source>
        <dbReference type="EMBL" id="SFH78562.1"/>
    </source>
</evidence>
<dbReference type="EMBL" id="CP015367">
    <property type="protein sequence ID" value="APT30109.1"/>
    <property type="molecule type" value="Genomic_DNA"/>
</dbReference>
<accession>A0AAE8HYI8</accession>
<evidence type="ECO:0000256" key="2">
    <source>
        <dbReference type="ARBA" id="ARBA00010231"/>
    </source>
</evidence>
<evidence type="ECO:0000256" key="3">
    <source>
        <dbReference type="ARBA" id="ARBA00022553"/>
    </source>
</evidence>
<dbReference type="CDD" id="cd03088">
    <property type="entry name" value="ManB"/>
    <property type="match status" value="1"/>
</dbReference>
<dbReference type="InterPro" id="IPR005844">
    <property type="entry name" value="A-D-PHexomutase_a/b/a-I"/>
</dbReference>
<evidence type="ECO:0000259" key="9">
    <source>
        <dbReference type="Pfam" id="PF02878"/>
    </source>
</evidence>
<dbReference type="GO" id="GO:0016779">
    <property type="term" value="F:nucleotidyltransferase activity"/>
    <property type="evidence" value="ECO:0007669"/>
    <property type="project" value="UniProtKB-KW"/>
</dbReference>
<evidence type="ECO:0000259" key="8">
    <source>
        <dbReference type="Pfam" id="PF00408"/>
    </source>
</evidence>
<dbReference type="PANTHER" id="PTHR42946">
    <property type="entry name" value="PHOSPHOHEXOSE MUTASE"/>
    <property type="match status" value="1"/>
</dbReference>
<comment type="similarity">
    <text evidence="2 7">Belongs to the phosphohexose mutase family.</text>
</comment>
<dbReference type="SUPFAM" id="SSF55957">
    <property type="entry name" value="Phosphoglucomutase, C-terminal domain"/>
    <property type="match status" value="1"/>
</dbReference>
<evidence type="ECO:0000313" key="15">
    <source>
        <dbReference type="Proteomes" id="UP000199140"/>
    </source>
</evidence>
<dbReference type="AlphaFoldDB" id="A0AAE8HYI8"/>
<protein>
    <submittedName>
        <fullName evidence="12 13">Phosphomannomutase</fullName>
        <ecNumber evidence="12">5.4.2.8</ecNumber>
    </submittedName>
</protein>
<feature type="domain" description="Alpha-D-phosphohexomutase C-terminal" evidence="8">
    <location>
        <begin position="424"/>
        <end position="477"/>
    </location>
</feature>
<feature type="domain" description="Alpha-D-phosphohexomutase alpha/beta/alpha" evidence="11">
    <location>
        <begin position="276"/>
        <end position="390"/>
    </location>
</feature>
<keyword evidence="13" id="KW-0548">Nucleotidyltransferase</keyword>
<dbReference type="Pfam" id="PF02880">
    <property type="entry name" value="PGM_PMM_III"/>
    <property type="match status" value="1"/>
</dbReference>
<evidence type="ECO:0000256" key="4">
    <source>
        <dbReference type="ARBA" id="ARBA00022723"/>
    </source>
</evidence>
<evidence type="ECO:0000313" key="14">
    <source>
        <dbReference type="Proteomes" id="UP000185487"/>
    </source>
</evidence>
<dbReference type="GO" id="GO:0005975">
    <property type="term" value="P:carbohydrate metabolic process"/>
    <property type="evidence" value="ECO:0007669"/>
    <property type="project" value="InterPro"/>
</dbReference>
<sequence>MRTVWGIDRERVRRTGADGDLVSSLKFGTSGLRGLVTDLVGGPSYAYASAFFRSVSADDTHRAVVIGRDLRDSSPGIAATVAEAAAAAGFTAIDCGALPTPALALEAMRRGAYAVMVTGSHIPEDRNGLKFYRPDGEITKADEVAILAALADIPAGGERPAASSATPEPDAITRYQQRYATAFAPDILKGLRIAVYQQSSVARDLLSELLAGFGAQVTPIGRSQVFVPIDTEAHRPEDIAFIRDVMAPGSFDALVTTDGDADRPLVADGTGRILRGDVLGLITARYLDADTVVVPVTAGSALEQSGGFRTVVRTKVGSPFVIAGMEQATSAGARIVAGFEANGGFLLGSDVTLHGRTLAALPTRDAMLPILATLAAARATGTALADLVASLDAGEMASDRLPNTPSDTSTAFLERLQDADYRAAFLGPIGSSNSIDQQDGIRIELNGGRTIHFRASGNAPELRCYAEAKSAQEAQDLVRWGLASAATAMAANA</sequence>
<dbReference type="SUPFAM" id="SSF53738">
    <property type="entry name" value="Phosphoglucomutase, first 3 domains"/>
    <property type="match status" value="3"/>
</dbReference>
<dbReference type="GO" id="GO:0004615">
    <property type="term" value="F:phosphomannomutase activity"/>
    <property type="evidence" value="ECO:0007669"/>
    <property type="project" value="UniProtKB-EC"/>
</dbReference>
<keyword evidence="6 12" id="KW-0413">Isomerase</keyword>